<dbReference type="InterPro" id="IPR003961">
    <property type="entry name" value="FN3_dom"/>
</dbReference>
<keyword evidence="3" id="KW-1185">Reference proteome</keyword>
<dbReference type="PANTHER" id="PTHR45661:SF3">
    <property type="entry name" value="IG-LIKE DOMAIN-CONTAINING PROTEIN"/>
    <property type="match status" value="1"/>
</dbReference>
<dbReference type="InterPro" id="IPR026906">
    <property type="entry name" value="LRR_5"/>
</dbReference>
<evidence type="ECO:0000256" key="1">
    <source>
        <dbReference type="SAM" id="SignalP"/>
    </source>
</evidence>
<dbReference type="RefSeq" id="WP_208428935.1">
    <property type="nucleotide sequence ID" value="NZ_JAEPRJ010000001.1"/>
</dbReference>
<evidence type="ECO:0000313" key="3">
    <source>
        <dbReference type="Proteomes" id="UP000604730"/>
    </source>
</evidence>
<accession>A0ABS1J002</accession>
<reference evidence="2 3" key="1">
    <citation type="submission" date="2021-01" db="EMBL/GenBank/DDBJ databases">
        <title>Isolation and description of Catonella massiliensis sp. nov., a novel Catonella species, isolated from a stable periodontitis subject.</title>
        <authorList>
            <person name="Antezack A."/>
            <person name="Boxberger M."/>
            <person name="La Scola B."/>
            <person name="Monnet-Corti V."/>
        </authorList>
    </citation>
    <scope>NUCLEOTIDE SEQUENCE [LARGE SCALE GENOMIC DNA]</scope>
    <source>
        <strain evidence="2 3">Marseille-Q4567</strain>
    </source>
</reference>
<name>A0ABS1J002_9FIRM</name>
<dbReference type="Proteomes" id="UP000604730">
    <property type="component" value="Unassembled WGS sequence"/>
</dbReference>
<dbReference type="PANTHER" id="PTHR45661">
    <property type="entry name" value="SURFACE ANTIGEN"/>
    <property type="match status" value="1"/>
</dbReference>
<sequence>MLKTAKKIGFFAFLLISLLLISRDVKADIDEGEVIHIGDNVTARLNKKGVLTISGKGDMWNDTDDTNVYYNKWFNNKRNRIYKVVIKRGVTTIGRRAFSYMENIQSVSIPDTVNYIDTYAFLKTTSLKSIKIPANVKKIGIQSFYESGIKSCTIGKGFGEIDDFAFSHCYRLKSISIPSGTRAIGMGAFAESGLKTVKIGDDVREIRKNAFPVVKATVYSQNIILGENAFEPLTIFYAYKGSSIDQYAAMNGHIINYLKDKNDKSKEPAKINGVRVSSLSKGFRVRFNRVNGARGYEIRYAANSALLDASKTITVANIYNVTGLEGGKAYYVKVRAYTIVKGKRVYGKYSKVVKCKTKK</sequence>
<gene>
    <name evidence="2" type="ORF">JJN12_06655</name>
</gene>
<dbReference type="EMBL" id="JAEPRJ010000001">
    <property type="protein sequence ID" value="MBK5897456.1"/>
    <property type="molecule type" value="Genomic_DNA"/>
</dbReference>
<feature type="chain" id="PRO_5045047968" evidence="1">
    <location>
        <begin position="28"/>
        <end position="359"/>
    </location>
</feature>
<evidence type="ECO:0000313" key="2">
    <source>
        <dbReference type="EMBL" id="MBK5897456.1"/>
    </source>
</evidence>
<comment type="caution">
    <text evidence="2">The sequence shown here is derived from an EMBL/GenBank/DDBJ whole genome shotgun (WGS) entry which is preliminary data.</text>
</comment>
<dbReference type="InterPro" id="IPR053139">
    <property type="entry name" value="Surface_bspA-like"/>
</dbReference>
<dbReference type="InterPro" id="IPR036116">
    <property type="entry name" value="FN3_sf"/>
</dbReference>
<protein>
    <submittedName>
        <fullName evidence="2">Fibronectin type III domain-containing protein</fullName>
    </submittedName>
</protein>
<keyword evidence="1" id="KW-0732">Signal</keyword>
<proteinExistence type="predicted"/>
<feature type="signal peptide" evidence="1">
    <location>
        <begin position="1"/>
        <end position="27"/>
    </location>
</feature>
<dbReference type="Gene3D" id="3.80.10.10">
    <property type="entry name" value="Ribonuclease Inhibitor"/>
    <property type="match status" value="1"/>
</dbReference>
<dbReference type="Gene3D" id="2.60.40.10">
    <property type="entry name" value="Immunoglobulins"/>
    <property type="match status" value="1"/>
</dbReference>
<dbReference type="SUPFAM" id="SSF49265">
    <property type="entry name" value="Fibronectin type III"/>
    <property type="match status" value="1"/>
</dbReference>
<dbReference type="InterPro" id="IPR013783">
    <property type="entry name" value="Ig-like_fold"/>
</dbReference>
<dbReference type="InterPro" id="IPR032675">
    <property type="entry name" value="LRR_dom_sf"/>
</dbReference>
<organism evidence="2 3">
    <name type="scientific">Catonella massiliensis</name>
    <dbReference type="NCBI Taxonomy" id="2799636"/>
    <lineage>
        <taxon>Bacteria</taxon>
        <taxon>Bacillati</taxon>
        <taxon>Bacillota</taxon>
        <taxon>Clostridia</taxon>
        <taxon>Lachnospirales</taxon>
        <taxon>Lachnospiraceae</taxon>
        <taxon>Catonella</taxon>
    </lineage>
</organism>
<dbReference type="Pfam" id="PF13306">
    <property type="entry name" value="LRR_5"/>
    <property type="match status" value="1"/>
</dbReference>
<dbReference type="CDD" id="cd00063">
    <property type="entry name" value="FN3"/>
    <property type="match status" value="1"/>
</dbReference>